<dbReference type="PROSITE" id="PS51257">
    <property type="entry name" value="PROKAR_LIPOPROTEIN"/>
    <property type="match status" value="1"/>
</dbReference>
<keyword evidence="5 8" id="KW-0449">Lipoprotein</keyword>
<proteinExistence type="predicted"/>
<dbReference type="AlphaFoldDB" id="A0A447XTR5"/>
<evidence type="ECO:0000256" key="4">
    <source>
        <dbReference type="ARBA" id="ARBA00023139"/>
    </source>
</evidence>
<accession>A0A447XTR5</accession>
<keyword evidence="3" id="KW-0472">Membrane</keyword>
<evidence type="ECO:0000256" key="1">
    <source>
        <dbReference type="ARBA" id="ARBA00004459"/>
    </source>
</evidence>
<dbReference type="PANTHER" id="PTHR35603">
    <property type="match status" value="1"/>
</dbReference>
<name>A0A447XTR5_ECOLX</name>
<dbReference type="GO" id="GO:0009279">
    <property type="term" value="C:cell outer membrane"/>
    <property type="evidence" value="ECO:0007669"/>
    <property type="project" value="UniProtKB-SubCell"/>
</dbReference>
<keyword evidence="2 6" id="KW-0732">Signal</keyword>
<gene>
    <name evidence="8" type="ORF">NCTC9702_01624</name>
</gene>
<feature type="chain" id="PRO_5019178475" evidence="6">
    <location>
        <begin position="26"/>
        <end position="177"/>
    </location>
</feature>
<evidence type="ECO:0000256" key="6">
    <source>
        <dbReference type="SAM" id="SignalP"/>
    </source>
</evidence>
<evidence type="ECO:0000256" key="2">
    <source>
        <dbReference type="ARBA" id="ARBA00022729"/>
    </source>
</evidence>
<evidence type="ECO:0000256" key="5">
    <source>
        <dbReference type="ARBA" id="ARBA00023288"/>
    </source>
</evidence>
<protein>
    <submittedName>
        <fullName evidence="8">Putative lipoprotein</fullName>
    </submittedName>
</protein>
<keyword evidence="4" id="KW-0564">Palmitate</keyword>
<feature type="signal peptide" evidence="6">
    <location>
        <begin position="1"/>
        <end position="25"/>
    </location>
</feature>
<evidence type="ECO:0000313" key="8">
    <source>
        <dbReference type="EMBL" id="VED34436.1"/>
    </source>
</evidence>
<evidence type="ECO:0000259" key="7">
    <source>
        <dbReference type="Pfam" id="PF05433"/>
    </source>
</evidence>
<dbReference type="PANTHER" id="PTHR35603:SF1">
    <property type="entry name" value="OUTER MEMBRANE LIPOPROTEIN SLYB"/>
    <property type="match status" value="1"/>
</dbReference>
<dbReference type="Pfam" id="PF05433">
    <property type="entry name" value="Rick_17kDa_Anti"/>
    <property type="match status" value="1"/>
</dbReference>
<dbReference type="Proteomes" id="UP000277930">
    <property type="component" value="Chromosome 1"/>
</dbReference>
<dbReference type="InterPro" id="IPR008816">
    <property type="entry name" value="Gly_zipper_2TM_dom"/>
</dbReference>
<sequence>MKFKKCLLPVVMLASFTLAGCQSNADDHAADVYQTDQLNTKQETKTVNIISILPAKVAVDNSQNKRNAQAFGALIGAVAGGVIGHNVGSGSNSGTTAGAVGGGAVGAAAGSMVNDKTLVEGVSLTYKEGTKVYTSTQVGKECQFTTGLAVVITTTYNETRIQPNTKCPERANNQEES</sequence>
<comment type="subcellular location">
    <subcellularLocation>
        <location evidence="1">Cell outer membrane</location>
        <topology evidence="1">Lipid-anchor</topology>
    </subcellularLocation>
</comment>
<evidence type="ECO:0000256" key="3">
    <source>
        <dbReference type="ARBA" id="ARBA00023136"/>
    </source>
</evidence>
<dbReference type="EMBL" id="LR134246">
    <property type="protein sequence ID" value="VED34436.1"/>
    <property type="molecule type" value="Genomic_DNA"/>
</dbReference>
<dbReference type="InterPro" id="IPR051407">
    <property type="entry name" value="Bact_OM_lipoprot/Surf_antigen"/>
</dbReference>
<evidence type="ECO:0000313" key="9">
    <source>
        <dbReference type="Proteomes" id="UP000277930"/>
    </source>
</evidence>
<feature type="domain" description="Glycine zipper 2TM" evidence="7">
    <location>
        <begin position="72"/>
        <end position="113"/>
    </location>
</feature>
<reference evidence="8 9" key="1">
    <citation type="submission" date="2018-12" db="EMBL/GenBank/DDBJ databases">
        <authorList>
            <consortium name="Pathogen Informatics"/>
        </authorList>
    </citation>
    <scope>NUCLEOTIDE SEQUENCE [LARGE SCALE GENOMIC DNA]</scope>
    <source>
        <strain evidence="8 9">NCTC9702</strain>
    </source>
</reference>
<organism evidence="8 9">
    <name type="scientific">Escherichia coli</name>
    <dbReference type="NCBI Taxonomy" id="562"/>
    <lineage>
        <taxon>Bacteria</taxon>
        <taxon>Pseudomonadati</taxon>
        <taxon>Pseudomonadota</taxon>
        <taxon>Gammaproteobacteria</taxon>
        <taxon>Enterobacterales</taxon>
        <taxon>Enterobacteriaceae</taxon>
        <taxon>Escherichia</taxon>
    </lineage>
</organism>